<protein>
    <submittedName>
        <fullName evidence="2">Uncharacterized protein</fullName>
    </submittedName>
</protein>
<evidence type="ECO:0000256" key="1">
    <source>
        <dbReference type="SAM" id="MobiDB-lite"/>
    </source>
</evidence>
<proteinExistence type="predicted"/>
<reference evidence="2" key="1">
    <citation type="submission" date="2022-07" db="EMBL/GenBank/DDBJ databases">
        <title>Chromosome-level genome of Muraenolepis orangiensis.</title>
        <authorList>
            <person name="Kim J."/>
        </authorList>
    </citation>
    <scope>NUCLEOTIDE SEQUENCE</scope>
    <source>
        <strain evidence="2">KU_S4_2022</strain>
        <tissue evidence="2">Muscle</tissue>
    </source>
</reference>
<evidence type="ECO:0000313" key="2">
    <source>
        <dbReference type="EMBL" id="KAJ3606528.1"/>
    </source>
</evidence>
<sequence>MEEAQGPSHPADGECLFCGITAKDTDMILSSGLEPVWVRPPLGREAPGRLDPKAPELIRQCPDVVLTLQRRRYDATNEALGCPGDPYDHISQYSRQGKPFGAK</sequence>
<keyword evidence="3" id="KW-1185">Reference proteome</keyword>
<dbReference type="Proteomes" id="UP001148018">
    <property type="component" value="Unassembled WGS sequence"/>
</dbReference>
<accession>A0A9Q0EJ45</accession>
<organism evidence="2 3">
    <name type="scientific">Muraenolepis orangiensis</name>
    <name type="common">Patagonian moray cod</name>
    <dbReference type="NCBI Taxonomy" id="630683"/>
    <lineage>
        <taxon>Eukaryota</taxon>
        <taxon>Metazoa</taxon>
        <taxon>Chordata</taxon>
        <taxon>Craniata</taxon>
        <taxon>Vertebrata</taxon>
        <taxon>Euteleostomi</taxon>
        <taxon>Actinopterygii</taxon>
        <taxon>Neopterygii</taxon>
        <taxon>Teleostei</taxon>
        <taxon>Neoteleostei</taxon>
        <taxon>Acanthomorphata</taxon>
        <taxon>Zeiogadaria</taxon>
        <taxon>Gadariae</taxon>
        <taxon>Gadiformes</taxon>
        <taxon>Muraenolepidoidei</taxon>
        <taxon>Muraenolepididae</taxon>
        <taxon>Muraenolepis</taxon>
    </lineage>
</organism>
<evidence type="ECO:0000313" key="3">
    <source>
        <dbReference type="Proteomes" id="UP001148018"/>
    </source>
</evidence>
<feature type="region of interest" description="Disordered" evidence="1">
    <location>
        <begin position="78"/>
        <end position="103"/>
    </location>
</feature>
<comment type="caution">
    <text evidence="2">The sequence shown here is derived from an EMBL/GenBank/DDBJ whole genome shotgun (WGS) entry which is preliminary data.</text>
</comment>
<dbReference type="EMBL" id="JANIIK010000042">
    <property type="protein sequence ID" value="KAJ3606528.1"/>
    <property type="molecule type" value="Genomic_DNA"/>
</dbReference>
<name>A0A9Q0EJ45_9TELE</name>
<gene>
    <name evidence="2" type="ORF">NHX12_026049</name>
</gene>
<dbReference type="AlphaFoldDB" id="A0A9Q0EJ45"/>